<proteinExistence type="predicted"/>
<dbReference type="EMBL" id="QUTH01004062">
    <property type="protein sequence ID" value="RHZ15758.1"/>
    <property type="molecule type" value="Genomic_DNA"/>
</dbReference>
<dbReference type="GO" id="GO:0003676">
    <property type="term" value="F:nucleic acid binding"/>
    <property type="evidence" value="ECO:0007669"/>
    <property type="project" value="InterPro"/>
</dbReference>
<dbReference type="Proteomes" id="UP000285430">
    <property type="component" value="Unassembled WGS sequence"/>
</dbReference>
<dbReference type="InterPro" id="IPR036397">
    <property type="entry name" value="RNaseH_sf"/>
</dbReference>
<dbReference type="AlphaFoldDB" id="A0A418EMR7"/>
<evidence type="ECO:0000313" key="1">
    <source>
        <dbReference type="EMBL" id="RHZ15758.1"/>
    </source>
</evidence>
<organism evidence="1 2">
    <name type="scientific">Aphanomyces astaci</name>
    <name type="common">Crayfish plague agent</name>
    <dbReference type="NCBI Taxonomy" id="112090"/>
    <lineage>
        <taxon>Eukaryota</taxon>
        <taxon>Sar</taxon>
        <taxon>Stramenopiles</taxon>
        <taxon>Oomycota</taxon>
        <taxon>Saprolegniomycetes</taxon>
        <taxon>Saprolegniales</taxon>
        <taxon>Verrucalvaceae</taxon>
        <taxon>Aphanomyces</taxon>
    </lineage>
</organism>
<accession>A0A418EMR7</accession>
<sequence>MKRNRRLRCKSLYLRPLLTDANKEERVKFALSFVKRNQVFDDMHNVVHVDEMLFYLTRFKGKFYVYDDEVLPHRQAKSKRFIMKVMFLWGHVCWAQPHV</sequence>
<dbReference type="PANTHER" id="PTHR47169">
    <property type="entry name" value="OS01G0541250 PROTEIN"/>
    <property type="match status" value="1"/>
</dbReference>
<name>A0A418EMR7_APHAT</name>
<comment type="caution">
    <text evidence="1">The sequence shown here is derived from an EMBL/GenBank/DDBJ whole genome shotgun (WGS) entry which is preliminary data.</text>
</comment>
<protein>
    <submittedName>
        <fullName evidence="1">Uncharacterized protein</fullName>
    </submittedName>
</protein>
<reference evidence="1 2" key="1">
    <citation type="submission" date="2018-08" db="EMBL/GenBank/DDBJ databases">
        <title>Aphanomyces genome sequencing and annotation.</title>
        <authorList>
            <person name="Minardi D."/>
            <person name="Oidtmann B."/>
            <person name="Van Der Giezen M."/>
            <person name="Studholme D.J."/>
        </authorList>
    </citation>
    <scope>NUCLEOTIDE SEQUENCE [LARGE SCALE GENOMIC DNA]</scope>
    <source>
        <strain evidence="1 2">Da</strain>
    </source>
</reference>
<evidence type="ECO:0000313" key="2">
    <source>
        <dbReference type="Proteomes" id="UP000285430"/>
    </source>
</evidence>
<dbReference type="Gene3D" id="3.30.420.10">
    <property type="entry name" value="Ribonuclease H-like superfamily/Ribonuclease H"/>
    <property type="match status" value="1"/>
</dbReference>
<gene>
    <name evidence="1" type="ORF">DYB37_008428</name>
</gene>